<feature type="compositionally biased region" description="Polar residues" evidence="2">
    <location>
        <begin position="99"/>
        <end position="112"/>
    </location>
</feature>
<proteinExistence type="predicted"/>
<dbReference type="SUPFAM" id="SSF46565">
    <property type="entry name" value="Chaperone J-domain"/>
    <property type="match status" value="1"/>
</dbReference>
<dbReference type="AlphaFoldDB" id="A0A545T3N3"/>
<dbReference type="PANTHER" id="PTHR11102:SF160">
    <property type="entry name" value="ERAD-ASSOCIATED E3 UBIQUITIN-PROTEIN LIGASE COMPONENT HRD3"/>
    <property type="match status" value="1"/>
</dbReference>
<evidence type="ECO:0000256" key="1">
    <source>
        <dbReference type="ARBA" id="ARBA00023186"/>
    </source>
</evidence>
<feature type="compositionally biased region" description="Basic and acidic residues" evidence="2">
    <location>
        <begin position="126"/>
        <end position="170"/>
    </location>
</feature>
<sequence length="633" mass="71247">MNSCWELLNIRETADRRSIKMAYTSLIKECSPETDPERFQQLRDAYEQAMYISQFLDEETSSEYQLEASPEHQLEASPEHQLEASPEHQLEASGEHQLKTSPGYQSAPSQENPVRALPEGGPEASPDLKKEASPDLKKEASPGHKKEALPDHKKEASPEHKPETVSEHQSEAPPVRQLEAPTAAKAGEALTGAQVLPEPPAQLAAASAPQEADFLTAEVFMAWVNAVWENPRKRYEPQAWLALLETDELQDILLKQELWYSLFHFFADIVHRDAENNTIRFPQQVIRAYNEVFLWSEDELELQRCFDHEHIQAMMWLLKGERATPTEVSSGESKGGWRNVWAWMVVLFILVKVFTVLERRDGDQPAADSILGQTQALVEQGEYQKALDIARPFAERGNAYAQNLMGAAYQKGWTFERDQTEAVRWFRLAAEQDFVAAEVNLGLAYYYGRGVAQDYGQSRYWLDRAAAKKQPTALLVSGLQYLRGQGVEKDTATGVKQITAAARRGYALAEHELGLLYLDGEGVEQNDAEARYWFEKAAAQKLAAGQNSLGYLYENGRGVERDAAQALSHYRAAAAQEHSPAMFNVGRFYLLGLGVERDREQGVTWLTRAADRDYQPARDMLDEVSAAPAPEFR</sequence>
<dbReference type="Proteomes" id="UP000319732">
    <property type="component" value="Unassembled WGS sequence"/>
</dbReference>
<protein>
    <recommendedName>
        <fullName evidence="5">J domain-containing protein</fullName>
    </recommendedName>
</protein>
<dbReference type="InterPro" id="IPR036869">
    <property type="entry name" value="J_dom_sf"/>
</dbReference>
<organism evidence="3 4">
    <name type="scientific">Exilibacterium tricleocarpae</name>
    <dbReference type="NCBI Taxonomy" id="2591008"/>
    <lineage>
        <taxon>Bacteria</taxon>
        <taxon>Pseudomonadati</taxon>
        <taxon>Pseudomonadota</taxon>
        <taxon>Gammaproteobacteria</taxon>
        <taxon>Cellvibrionales</taxon>
        <taxon>Cellvibrionaceae</taxon>
        <taxon>Exilibacterium</taxon>
    </lineage>
</organism>
<keyword evidence="4" id="KW-1185">Reference proteome</keyword>
<dbReference type="CDD" id="cd06257">
    <property type="entry name" value="DnaJ"/>
    <property type="match status" value="1"/>
</dbReference>
<feature type="compositionally biased region" description="Basic and acidic residues" evidence="2">
    <location>
        <begin position="69"/>
        <end position="98"/>
    </location>
</feature>
<dbReference type="SMART" id="SM00671">
    <property type="entry name" value="SEL1"/>
    <property type="match status" value="6"/>
</dbReference>
<dbReference type="InterPro" id="IPR001623">
    <property type="entry name" value="DnaJ_domain"/>
</dbReference>
<feature type="region of interest" description="Disordered" evidence="2">
    <location>
        <begin position="60"/>
        <end position="175"/>
    </location>
</feature>
<reference evidence="3 4" key="1">
    <citation type="submission" date="2019-06" db="EMBL/GenBank/DDBJ databases">
        <title>Whole genome sequence for Cellvibrionaceae sp. R142.</title>
        <authorList>
            <person name="Wang G."/>
        </authorList>
    </citation>
    <scope>NUCLEOTIDE SEQUENCE [LARGE SCALE GENOMIC DNA]</scope>
    <source>
        <strain evidence="3 4">R142</strain>
    </source>
</reference>
<accession>A0A545T3N3</accession>
<dbReference type="InterPro" id="IPR006597">
    <property type="entry name" value="Sel1-like"/>
</dbReference>
<dbReference type="Gene3D" id="1.25.40.10">
    <property type="entry name" value="Tetratricopeptide repeat domain"/>
    <property type="match status" value="2"/>
</dbReference>
<evidence type="ECO:0008006" key="5">
    <source>
        <dbReference type="Google" id="ProtNLM"/>
    </source>
</evidence>
<evidence type="ECO:0000256" key="2">
    <source>
        <dbReference type="SAM" id="MobiDB-lite"/>
    </source>
</evidence>
<name>A0A545T3N3_9GAMM</name>
<dbReference type="Gene3D" id="1.10.287.110">
    <property type="entry name" value="DnaJ domain"/>
    <property type="match status" value="1"/>
</dbReference>
<keyword evidence="1" id="KW-0143">Chaperone</keyword>
<evidence type="ECO:0000313" key="4">
    <source>
        <dbReference type="Proteomes" id="UP000319732"/>
    </source>
</evidence>
<dbReference type="Pfam" id="PF08238">
    <property type="entry name" value="Sel1"/>
    <property type="match status" value="6"/>
</dbReference>
<gene>
    <name evidence="3" type="ORF">FKG94_19425</name>
</gene>
<dbReference type="InterPro" id="IPR050767">
    <property type="entry name" value="Sel1_AlgK"/>
</dbReference>
<evidence type="ECO:0000313" key="3">
    <source>
        <dbReference type="EMBL" id="TQV71816.1"/>
    </source>
</evidence>
<dbReference type="SUPFAM" id="SSF81901">
    <property type="entry name" value="HCP-like"/>
    <property type="match status" value="2"/>
</dbReference>
<dbReference type="EMBL" id="VHSG01000020">
    <property type="protein sequence ID" value="TQV71816.1"/>
    <property type="molecule type" value="Genomic_DNA"/>
</dbReference>
<dbReference type="RefSeq" id="WP_142928592.1">
    <property type="nucleotide sequence ID" value="NZ_ML660099.1"/>
</dbReference>
<dbReference type="OrthoDB" id="9792653at2"/>
<dbReference type="PANTHER" id="PTHR11102">
    <property type="entry name" value="SEL-1-LIKE PROTEIN"/>
    <property type="match status" value="1"/>
</dbReference>
<dbReference type="InterPro" id="IPR011990">
    <property type="entry name" value="TPR-like_helical_dom_sf"/>
</dbReference>
<comment type="caution">
    <text evidence="3">The sequence shown here is derived from an EMBL/GenBank/DDBJ whole genome shotgun (WGS) entry which is preliminary data.</text>
</comment>